<dbReference type="GeneID" id="63691121"/>
<dbReference type="Proteomes" id="UP000030653">
    <property type="component" value="Unassembled WGS sequence"/>
</dbReference>
<dbReference type="CDD" id="cd18140">
    <property type="entry name" value="HLD_clamp_RFC"/>
    <property type="match status" value="1"/>
</dbReference>
<evidence type="ECO:0000256" key="8">
    <source>
        <dbReference type="ARBA" id="ARBA00043975"/>
    </source>
</evidence>
<dbReference type="InterPro" id="IPR047854">
    <property type="entry name" value="RFC_lid"/>
</dbReference>
<dbReference type="RefSeq" id="XP_040632063.1">
    <property type="nucleotide sequence ID" value="XM_040776059.1"/>
</dbReference>
<dbReference type="STRING" id="1858805.M5G8W8"/>
<sequence length="539" mass="61037">MCRQTVVEKHLWVDRYRPKRYLDLLGDDRIHRDTMSWLKEWDHCVFGRKTTKRRGKQDDPAQEGYEDPYHRPYEKILLISGPPGLGKTTLAHVLATSAGYSVYEINASDERAARVVDDRIRPALEAGSGVGSKKPVCVVIDEIDGVGGAGVDSNAFINGLIQLTLDKPRKKTAGRRNGQKDVRPLLRPIICICNDLYAPSLRSLRQHARLVRVRAPTPIMLTNRLRDVCETEGLKADNRALSALVGVTKGDIRSCLNTLQFIRARTVEVTETVVRSATVGMKDSEMSTQQVWDDIFLPLSKKRIRQLGLTDAEESKYVARLNFEVEATDEVDRVMQGCFDHYPKARLRDAPWAIFEKAHAWLDAFDLFTGTFKGGDDPIWALREYRSYFAVAFRPLFINPGNPKAEFPQADYEAYLTAKANEEIYATFAKELSTEVTKSFTKEMLPTELLPLLNRIISPPLKTVNHQVIKADERAMLNRVVQLMADTKMRFVQEKTEEGQLVYRLDPAIDVFITYDGKRSADVGASRFGLRQVISKQVS</sequence>
<keyword evidence="6" id="KW-0539">Nucleus</keyword>
<gene>
    <name evidence="10" type="ORF">DACRYDRAFT_74314</name>
</gene>
<dbReference type="Gene3D" id="1.10.8.60">
    <property type="match status" value="1"/>
</dbReference>
<keyword evidence="7" id="KW-0131">Cell cycle</keyword>
<keyword evidence="3" id="KW-0547">Nucleotide-binding</keyword>
<keyword evidence="5" id="KW-0238">DNA-binding</keyword>
<evidence type="ECO:0000256" key="4">
    <source>
        <dbReference type="ARBA" id="ARBA00022840"/>
    </source>
</evidence>
<proteinExistence type="inferred from homology"/>
<dbReference type="OrthoDB" id="2195431at2759"/>
<dbReference type="PANTHER" id="PTHR46765">
    <property type="entry name" value="P-LOOP CONTAINING NUCLEOSIDE TRIPHOSPHATE HYDROLASES SUPERFAMILY PROTEIN"/>
    <property type="match status" value="1"/>
</dbReference>
<evidence type="ECO:0000313" key="10">
    <source>
        <dbReference type="EMBL" id="EJU05169.1"/>
    </source>
</evidence>
<dbReference type="SMART" id="SM00382">
    <property type="entry name" value="AAA"/>
    <property type="match status" value="1"/>
</dbReference>
<evidence type="ECO:0000256" key="3">
    <source>
        <dbReference type="ARBA" id="ARBA00022741"/>
    </source>
</evidence>
<comment type="similarity">
    <text evidence="8">Belongs to the activator 1 small subunits family. CTF18 subfamily.</text>
</comment>
<comment type="subcellular location">
    <subcellularLocation>
        <location evidence="1">Nucleus</location>
    </subcellularLocation>
</comment>
<dbReference type="EMBL" id="JH795856">
    <property type="protein sequence ID" value="EJU05169.1"/>
    <property type="molecule type" value="Genomic_DNA"/>
</dbReference>
<dbReference type="Gene3D" id="3.40.50.300">
    <property type="entry name" value="P-loop containing nucleotide triphosphate hydrolases"/>
    <property type="match status" value="1"/>
</dbReference>
<keyword evidence="2" id="KW-0235">DNA replication</keyword>
<dbReference type="InterPro" id="IPR003593">
    <property type="entry name" value="AAA+_ATPase"/>
</dbReference>
<dbReference type="GO" id="GO:0005634">
    <property type="term" value="C:nucleus"/>
    <property type="evidence" value="ECO:0007669"/>
    <property type="project" value="UniProtKB-SubCell"/>
</dbReference>
<dbReference type="InterPro" id="IPR027417">
    <property type="entry name" value="P-loop_NTPase"/>
</dbReference>
<dbReference type="OMA" id="QSIHYLC"/>
<dbReference type="InterPro" id="IPR003959">
    <property type="entry name" value="ATPase_AAA_core"/>
</dbReference>
<dbReference type="AlphaFoldDB" id="M5G8W8"/>
<keyword evidence="11" id="KW-1185">Reference proteome</keyword>
<keyword evidence="4" id="KW-0067">ATP-binding</keyword>
<dbReference type="PANTHER" id="PTHR46765:SF1">
    <property type="entry name" value="P-LOOP CONTAINING NUCLEOSIDE TRIPHOSPHATE HYDROLASES SUPERFAMILY PROTEIN"/>
    <property type="match status" value="1"/>
</dbReference>
<evidence type="ECO:0000256" key="6">
    <source>
        <dbReference type="ARBA" id="ARBA00023242"/>
    </source>
</evidence>
<dbReference type="InterPro" id="IPR053016">
    <property type="entry name" value="CTF18-RFC_complex"/>
</dbReference>
<dbReference type="GO" id="GO:0016887">
    <property type="term" value="F:ATP hydrolysis activity"/>
    <property type="evidence" value="ECO:0007669"/>
    <property type="project" value="InterPro"/>
</dbReference>
<dbReference type="CDD" id="cd00009">
    <property type="entry name" value="AAA"/>
    <property type="match status" value="1"/>
</dbReference>
<accession>M5G8W8</accession>
<evidence type="ECO:0000256" key="2">
    <source>
        <dbReference type="ARBA" id="ARBA00022705"/>
    </source>
</evidence>
<feature type="domain" description="AAA+ ATPase" evidence="9">
    <location>
        <begin position="73"/>
        <end position="225"/>
    </location>
</feature>
<evidence type="ECO:0000313" key="11">
    <source>
        <dbReference type="Proteomes" id="UP000030653"/>
    </source>
</evidence>
<dbReference type="GO" id="GO:0006260">
    <property type="term" value="P:DNA replication"/>
    <property type="evidence" value="ECO:0007669"/>
    <property type="project" value="UniProtKB-KW"/>
</dbReference>
<keyword evidence="10" id="KW-0378">Hydrolase</keyword>
<reference evidence="10 11" key="1">
    <citation type="journal article" date="2012" name="Science">
        <title>The Paleozoic origin of enzymatic lignin decomposition reconstructed from 31 fungal genomes.</title>
        <authorList>
            <person name="Floudas D."/>
            <person name="Binder M."/>
            <person name="Riley R."/>
            <person name="Barry K."/>
            <person name="Blanchette R.A."/>
            <person name="Henrissat B."/>
            <person name="Martinez A.T."/>
            <person name="Otillar R."/>
            <person name="Spatafora J.W."/>
            <person name="Yadav J.S."/>
            <person name="Aerts A."/>
            <person name="Benoit I."/>
            <person name="Boyd A."/>
            <person name="Carlson A."/>
            <person name="Copeland A."/>
            <person name="Coutinho P.M."/>
            <person name="de Vries R.P."/>
            <person name="Ferreira P."/>
            <person name="Findley K."/>
            <person name="Foster B."/>
            <person name="Gaskell J."/>
            <person name="Glotzer D."/>
            <person name="Gorecki P."/>
            <person name="Heitman J."/>
            <person name="Hesse C."/>
            <person name="Hori C."/>
            <person name="Igarashi K."/>
            <person name="Jurgens J.A."/>
            <person name="Kallen N."/>
            <person name="Kersten P."/>
            <person name="Kohler A."/>
            <person name="Kuees U."/>
            <person name="Kumar T.K.A."/>
            <person name="Kuo A."/>
            <person name="LaButti K."/>
            <person name="Larrondo L.F."/>
            <person name="Lindquist E."/>
            <person name="Ling A."/>
            <person name="Lombard V."/>
            <person name="Lucas S."/>
            <person name="Lundell T."/>
            <person name="Martin R."/>
            <person name="McLaughlin D.J."/>
            <person name="Morgenstern I."/>
            <person name="Morin E."/>
            <person name="Murat C."/>
            <person name="Nagy L.G."/>
            <person name="Nolan M."/>
            <person name="Ohm R.A."/>
            <person name="Patyshakuliyeva A."/>
            <person name="Rokas A."/>
            <person name="Ruiz-Duenas F.J."/>
            <person name="Sabat G."/>
            <person name="Salamov A."/>
            <person name="Samejima M."/>
            <person name="Schmutz J."/>
            <person name="Slot J.C."/>
            <person name="St John F."/>
            <person name="Stenlid J."/>
            <person name="Sun H."/>
            <person name="Sun S."/>
            <person name="Syed K."/>
            <person name="Tsang A."/>
            <person name="Wiebenga A."/>
            <person name="Young D."/>
            <person name="Pisabarro A."/>
            <person name="Eastwood D.C."/>
            <person name="Martin F."/>
            <person name="Cullen D."/>
            <person name="Grigoriev I.V."/>
            <person name="Hibbett D.S."/>
        </authorList>
    </citation>
    <scope>NUCLEOTIDE SEQUENCE [LARGE SCALE GENOMIC DNA]</scope>
    <source>
        <strain evidence="10 11">DJM-731 SS1</strain>
    </source>
</reference>
<dbReference type="Pfam" id="PF00004">
    <property type="entry name" value="AAA"/>
    <property type="match status" value="1"/>
</dbReference>
<organism evidence="10 11">
    <name type="scientific">Dacryopinax primogenitus (strain DJM 731)</name>
    <name type="common">Brown rot fungus</name>
    <dbReference type="NCBI Taxonomy" id="1858805"/>
    <lineage>
        <taxon>Eukaryota</taxon>
        <taxon>Fungi</taxon>
        <taxon>Dikarya</taxon>
        <taxon>Basidiomycota</taxon>
        <taxon>Agaricomycotina</taxon>
        <taxon>Dacrymycetes</taxon>
        <taxon>Dacrymycetales</taxon>
        <taxon>Dacrymycetaceae</taxon>
        <taxon>Dacryopinax</taxon>
    </lineage>
</organism>
<dbReference type="SUPFAM" id="SSF52540">
    <property type="entry name" value="P-loop containing nucleoside triphosphate hydrolases"/>
    <property type="match status" value="1"/>
</dbReference>
<dbReference type="HOGENOM" id="CLU_004894_3_2_1"/>
<evidence type="ECO:0000259" key="9">
    <source>
        <dbReference type="SMART" id="SM00382"/>
    </source>
</evidence>
<evidence type="ECO:0000256" key="7">
    <source>
        <dbReference type="ARBA" id="ARBA00023306"/>
    </source>
</evidence>
<protein>
    <submittedName>
        <fullName evidence="10">p-loop containing nucleoside triphosphate hydrolase protein</fullName>
    </submittedName>
</protein>
<name>M5G8W8_DACPD</name>
<evidence type="ECO:0000256" key="1">
    <source>
        <dbReference type="ARBA" id="ARBA00004123"/>
    </source>
</evidence>
<dbReference type="GO" id="GO:0005524">
    <property type="term" value="F:ATP binding"/>
    <property type="evidence" value="ECO:0007669"/>
    <property type="project" value="UniProtKB-KW"/>
</dbReference>
<dbReference type="GO" id="GO:0003677">
    <property type="term" value="F:DNA binding"/>
    <property type="evidence" value="ECO:0007669"/>
    <property type="project" value="UniProtKB-KW"/>
</dbReference>
<evidence type="ECO:0000256" key="5">
    <source>
        <dbReference type="ARBA" id="ARBA00023125"/>
    </source>
</evidence>